<feature type="domain" description="Tyrosine specific protein phosphatases" evidence="12">
    <location>
        <begin position="596"/>
        <end position="680"/>
    </location>
</feature>
<evidence type="ECO:0000256" key="5">
    <source>
        <dbReference type="ARBA" id="ARBA00022912"/>
    </source>
</evidence>
<keyword evidence="3" id="KW-0963">Cytoplasm</keyword>
<dbReference type="SMART" id="SM00516">
    <property type="entry name" value="SEC14"/>
    <property type="match status" value="1"/>
</dbReference>
<dbReference type="SMART" id="SM01100">
    <property type="entry name" value="CRAL_TRIO_N"/>
    <property type="match status" value="1"/>
</dbReference>
<proteinExistence type="inferred from homology"/>
<evidence type="ECO:0000313" key="15">
    <source>
        <dbReference type="Proteomes" id="UP000838412"/>
    </source>
</evidence>
<keyword evidence="6" id="KW-0007">Acetylation</keyword>
<dbReference type="SUPFAM" id="SSF52087">
    <property type="entry name" value="CRAL/TRIO domain"/>
    <property type="match status" value="1"/>
</dbReference>
<reference evidence="14" key="1">
    <citation type="submission" date="2022-01" db="EMBL/GenBank/DDBJ databases">
        <authorList>
            <person name="Braso-Vives M."/>
        </authorList>
    </citation>
    <scope>NUCLEOTIDE SEQUENCE</scope>
</reference>
<dbReference type="PROSITE" id="PS50056">
    <property type="entry name" value="TYR_PHOSPHATASE_2"/>
    <property type="match status" value="1"/>
</dbReference>
<feature type="compositionally biased region" description="Polar residues" evidence="10">
    <location>
        <begin position="320"/>
        <end position="332"/>
    </location>
</feature>
<comment type="subcellular location">
    <subcellularLocation>
        <location evidence="1">Cytoplasm</location>
    </subcellularLocation>
</comment>
<dbReference type="FunFam" id="3.90.190.10:FF:000026">
    <property type="entry name" value="tyrosine-protein phosphatase non-receptor type 9"/>
    <property type="match status" value="1"/>
</dbReference>
<dbReference type="InterPro" id="IPR001251">
    <property type="entry name" value="CRAL-TRIO_dom"/>
</dbReference>
<evidence type="ECO:0000256" key="4">
    <source>
        <dbReference type="ARBA" id="ARBA00022801"/>
    </source>
</evidence>
<organism evidence="14 15">
    <name type="scientific">Branchiostoma lanceolatum</name>
    <name type="common">Common lancelet</name>
    <name type="synonym">Amphioxus lanceolatum</name>
    <dbReference type="NCBI Taxonomy" id="7740"/>
    <lineage>
        <taxon>Eukaryota</taxon>
        <taxon>Metazoa</taxon>
        <taxon>Chordata</taxon>
        <taxon>Cephalochordata</taxon>
        <taxon>Leptocardii</taxon>
        <taxon>Amphioxiformes</taxon>
        <taxon>Branchiostomatidae</taxon>
        <taxon>Branchiostoma</taxon>
    </lineage>
</organism>
<comment type="similarity">
    <text evidence="8">Belongs to the protein-tyrosine phosphatase family. Non-receptor class 3 subfamily.</text>
</comment>
<dbReference type="SMART" id="SM00194">
    <property type="entry name" value="PTPc"/>
    <property type="match status" value="1"/>
</dbReference>
<evidence type="ECO:0000256" key="7">
    <source>
        <dbReference type="ARBA" id="ARBA00055430"/>
    </source>
</evidence>
<dbReference type="InterPro" id="IPR050348">
    <property type="entry name" value="Protein-Tyr_Phosphatase"/>
</dbReference>
<evidence type="ECO:0000256" key="10">
    <source>
        <dbReference type="SAM" id="MobiDB-lite"/>
    </source>
</evidence>
<dbReference type="SUPFAM" id="SSF46938">
    <property type="entry name" value="CRAL/TRIO N-terminal domain"/>
    <property type="match status" value="1"/>
</dbReference>
<comment type="function">
    <text evidence="7">Protein-tyrosine phosphatase that could participate in the transfer of hydrophobic ligands or in functions of the Golgi apparatus.</text>
</comment>
<dbReference type="FunFam" id="3.40.525.10:FF:000005">
    <property type="entry name" value="Tyrosine-protein phosphatase non-receptor type 9"/>
    <property type="match status" value="1"/>
</dbReference>
<feature type="domain" description="CRAL-TRIO" evidence="13">
    <location>
        <begin position="83"/>
        <end position="242"/>
    </location>
</feature>
<sequence>MRLCSLEENMADPLSSEEEQATAEFLQRINFWRSQHNAAPLPWDTAVKFLMARKFDVNRAIDLYAQYAATRYKESIFNFHPTEDPLKSELLTGKFTVLPTRDYHGAAIALFTAKLHDPSKSTHQLTLKGVIYQLDQALENRQTQRNGLIFVYDMTDSAYSNFDYDLSRKILNLLKGGYPARMKRMLIVTAPLWFKVPFSVLRQFVREKLRERVHVLDTTELHNFIPLSALPTHLGGDLLIDHPSWLQRCWNASLAQDQAGPNDTPPSPSEYTPFVSPNMKNRTEKDKDHDSDASSQNSDTEHIDVALNGIVDVTKPAKSEGNTPTETDSGFSERQGVEKQQAVSVAHATNGNAQAAVDDRIGDEEDSSEEDESLPPPPLPRKTYLTNFEEESIHTVEEGGMTMDQLCLHLKTTGIKGIYKEYAMIRAEAPSGTFNCSKAPYNQCKNRYTDVLSLDHSRVKLNILDEDDTTDYINANYMDAYKHKNAFIATQGPLPRTFPDFWRMVWEQQVLIIVMTTRVIERGRLKCGQYWPNEEGMLDHYANFRVTNLEIQAGDDYTISRLKLDNLETDESREVAHFQFTSWPDFGVPRSAAAMLDFLAEVRQYQADGCKAMGPAWVGHHRGPPIIVHCSAGIGRTGTFCTLDICLDRLADIGTVNVKETVQRMRTQRAFSIQTPDQYHFCHTAIIEHCQRHGTLGQVDYGQYDDSDSD</sequence>
<dbReference type="SMART" id="SM00404">
    <property type="entry name" value="PTPc_motif"/>
    <property type="match status" value="1"/>
</dbReference>
<dbReference type="EC" id="3.1.3.48" evidence="2"/>
<protein>
    <recommendedName>
        <fullName evidence="9">Tyrosine-protein phosphatase non-receptor type 9</fullName>
        <ecNumber evidence="2">3.1.3.48</ecNumber>
    </recommendedName>
</protein>
<evidence type="ECO:0000256" key="6">
    <source>
        <dbReference type="ARBA" id="ARBA00022990"/>
    </source>
</evidence>
<evidence type="ECO:0000256" key="8">
    <source>
        <dbReference type="ARBA" id="ARBA00060781"/>
    </source>
</evidence>
<accession>A0A8J9ZJS7</accession>
<dbReference type="Gene3D" id="3.90.190.10">
    <property type="entry name" value="Protein tyrosine phosphatase superfamily"/>
    <property type="match status" value="1"/>
</dbReference>
<dbReference type="InterPro" id="IPR000242">
    <property type="entry name" value="PTP_cat"/>
</dbReference>
<evidence type="ECO:0000259" key="13">
    <source>
        <dbReference type="PROSITE" id="PS50191"/>
    </source>
</evidence>
<feature type="region of interest" description="Disordered" evidence="10">
    <location>
        <begin position="256"/>
        <end position="383"/>
    </location>
</feature>
<dbReference type="GO" id="GO:0004725">
    <property type="term" value="F:protein tyrosine phosphatase activity"/>
    <property type="evidence" value="ECO:0007669"/>
    <property type="project" value="UniProtKB-EC"/>
</dbReference>
<dbReference type="PROSITE" id="PS50191">
    <property type="entry name" value="CRAL_TRIO"/>
    <property type="match status" value="1"/>
</dbReference>
<dbReference type="InterPro" id="IPR036273">
    <property type="entry name" value="CRAL/TRIO_N_dom_sf"/>
</dbReference>
<dbReference type="Gene3D" id="3.40.525.10">
    <property type="entry name" value="CRAL-TRIO lipid binding domain"/>
    <property type="match status" value="1"/>
</dbReference>
<dbReference type="AlphaFoldDB" id="A0A8J9ZJS7"/>
<dbReference type="PANTHER" id="PTHR19134:SF534">
    <property type="entry name" value="LD27988P"/>
    <property type="match status" value="1"/>
</dbReference>
<dbReference type="InterPro" id="IPR003595">
    <property type="entry name" value="Tyr_Pase_cat"/>
</dbReference>
<dbReference type="SUPFAM" id="SSF52799">
    <property type="entry name" value="(Phosphotyrosine protein) phosphatases II"/>
    <property type="match status" value="1"/>
</dbReference>
<evidence type="ECO:0000259" key="12">
    <source>
        <dbReference type="PROSITE" id="PS50056"/>
    </source>
</evidence>
<dbReference type="GO" id="GO:0005737">
    <property type="term" value="C:cytoplasm"/>
    <property type="evidence" value="ECO:0007669"/>
    <property type="project" value="UniProtKB-SubCell"/>
</dbReference>
<feature type="compositionally biased region" description="Polar residues" evidence="10">
    <location>
        <begin position="341"/>
        <end position="353"/>
    </location>
</feature>
<keyword evidence="5" id="KW-0904">Protein phosphatase</keyword>
<dbReference type="InterPro" id="IPR000387">
    <property type="entry name" value="Tyr_Pase_dom"/>
</dbReference>
<evidence type="ECO:0000256" key="9">
    <source>
        <dbReference type="ARBA" id="ARBA00069781"/>
    </source>
</evidence>
<evidence type="ECO:0000256" key="2">
    <source>
        <dbReference type="ARBA" id="ARBA00013064"/>
    </source>
</evidence>
<dbReference type="Proteomes" id="UP000838412">
    <property type="component" value="Chromosome 2"/>
</dbReference>
<dbReference type="PANTHER" id="PTHR19134">
    <property type="entry name" value="RECEPTOR-TYPE TYROSINE-PROTEIN PHOSPHATASE"/>
    <property type="match status" value="1"/>
</dbReference>
<dbReference type="PROSITE" id="PS50055">
    <property type="entry name" value="TYR_PHOSPHATASE_PTP"/>
    <property type="match status" value="1"/>
</dbReference>
<keyword evidence="4" id="KW-0378">Hydrolase</keyword>
<evidence type="ECO:0000313" key="14">
    <source>
        <dbReference type="EMBL" id="CAH1254900.1"/>
    </source>
</evidence>
<feature type="compositionally biased region" description="Basic and acidic residues" evidence="10">
    <location>
        <begin position="281"/>
        <end position="292"/>
    </location>
</feature>
<dbReference type="OrthoDB" id="10051650at2759"/>
<dbReference type="CDD" id="cd14543">
    <property type="entry name" value="PTPc-N9"/>
    <property type="match status" value="1"/>
</dbReference>
<evidence type="ECO:0000259" key="11">
    <source>
        <dbReference type="PROSITE" id="PS50055"/>
    </source>
</evidence>
<gene>
    <name evidence="14" type="primary">PTPN9</name>
    <name evidence="14" type="ORF">BLAG_LOCUS14136</name>
</gene>
<dbReference type="Pfam" id="PF00102">
    <property type="entry name" value="Y_phosphatase"/>
    <property type="match status" value="1"/>
</dbReference>
<feature type="domain" description="Tyrosine-protein phosphatase" evidence="11">
    <location>
        <begin position="418"/>
        <end position="689"/>
    </location>
</feature>
<dbReference type="InterPro" id="IPR036865">
    <property type="entry name" value="CRAL-TRIO_dom_sf"/>
</dbReference>
<keyword evidence="15" id="KW-1185">Reference proteome</keyword>
<name>A0A8J9ZJS7_BRALA</name>
<dbReference type="InterPro" id="IPR016130">
    <property type="entry name" value="Tyr_Pase_AS"/>
</dbReference>
<dbReference type="InterPro" id="IPR011074">
    <property type="entry name" value="CRAL/TRIO_N_dom"/>
</dbReference>
<evidence type="ECO:0000256" key="3">
    <source>
        <dbReference type="ARBA" id="ARBA00022490"/>
    </source>
</evidence>
<dbReference type="PROSITE" id="PS00383">
    <property type="entry name" value="TYR_PHOSPHATASE_1"/>
    <property type="match status" value="1"/>
</dbReference>
<dbReference type="InterPro" id="IPR029021">
    <property type="entry name" value="Prot-tyrosine_phosphatase-like"/>
</dbReference>
<dbReference type="CDD" id="cd00170">
    <property type="entry name" value="SEC14"/>
    <property type="match status" value="1"/>
</dbReference>
<dbReference type="EMBL" id="OV696687">
    <property type="protein sequence ID" value="CAH1254900.1"/>
    <property type="molecule type" value="Genomic_DNA"/>
</dbReference>
<feature type="compositionally biased region" description="Acidic residues" evidence="10">
    <location>
        <begin position="361"/>
        <end position="373"/>
    </location>
</feature>
<dbReference type="Gene3D" id="1.10.8.20">
    <property type="entry name" value="N-terminal domain of phosphatidylinositol transfer protein sec14p"/>
    <property type="match status" value="1"/>
</dbReference>
<dbReference type="PRINTS" id="PR00700">
    <property type="entry name" value="PRTYPHPHTASE"/>
</dbReference>
<evidence type="ECO:0000256" key="1">
    <source>
        <dbReference type="ARBA" id="ARBA00004496"/>
    </source>
</evidence>
<dbReference type="Pfam" id="PF00650">
    <property type="entry name" value="CRAL_TRIO"/>
    <property type="match status" value="1"/>
</dbReference>